<protein>
    <recommendedName>
        <fullName evidence="5">Translocon-associated protein subunit beta</fullName>
    </recommendedName>
</protein>
<accession>A0A9P1N4Q7</accession>
<evidence type="ECO:0000313" key="3">
    <source>
        <dbReference type="EMBL" id="CAI5447911.1"/>
    </source>
</evidence>
<dbReference type="Proteomes" id="UP001152747">
    <property type="component" value="Unassembled WGS sequence"/>
</dbReference>
<dbReference type="PANTHER" id="PTHR12861">
    <property type="entry name" value="TRANSLOCON-ASSOCIATED PROTEIN, BETA SUBUNIT PRECURSOR TRAP-BETA SIGNAL SEQUENCE RECEPTOR BETA SUBUNIT"/>
    <property type="match status" value="1"/>
</dbReference>
<organism evidence="3 4">
    <name type="scientific">Caenorhabditis angaria</name>
    <dbReference type="NCBI Taxonomy" id="860376"/>
    <lineage>
        <taxon>Eukaryota</taxon>
        <taxon>Metazoa</taxon>
        <taxon>Ecdysozoa</taxon>
        <taxon>Nematoda</taxon>
        <taxon>Chromadorea</taxon>
        <taxon>Rhabditida</taxon>
        <taxon>Rhabditina</taxon>
        <taxon>Rhabditomorpha</taxon>
        <taxon>Rhabditoidea</taxon>
        <taxon>Rhabditidae</taxon>
        <taxon>Peloderinae</taxon>
        <taxon>Caenorhabditis</taxon>
    </lineage>
</organism>
<dbReference type="OrthoDB" id="5860827at2759"/>
<gene>
    <name evidence="3" type="ORF">CAMP_LOCUS10548</name>
</gene>
<dbReference type="PANTHER" id="PTHR12861:SF2">
    <property type="entry name" value="TRANSLOCON-ASSOCIATED PROTEIN SUBUNIT BETA"/>
    <property type="match status" value="1"/>
</dbReference>
<reference evidence="3" key="1">
    <citation type="submission" date="2022-11" db="EMBL/GenBank/DDBJ databases">
        <authorList>
            <person name="Kikuchi T."/>
        </authorList>
    </citation>
    <scope>NUCLEOTIDE SEQUENCE</scope>
    <source>
        <strain evidence="3">PS1010</strain>
    </source>
</reference>
<comment type="caution">
    <text evidence="3">The sequence shown here is derived from an EMBL/GenBank/DDBJ whole genome shotgun (WGS) entry which is preliminary data.</text>
</comment>
<dbReference type="GO" id="GO:0005783">
    <property type="term" value="C:endoplasmic reticulum"/>
    <property type="evidence" value="ECO:0007669"/>
    <property type="project" value="TreeGrafter"/>
</dbReference>
<feature type="transmembrane region" description="Helical" evidence="1">
    <location>
        <begin position="148"/>
        <end position="168"/>
    </location>
</feature>
<evidence type="ECO:0000256" key="1">
    <source>
        <dbReference type="SAM" id="Phobius"/>
    </source>
</evidence>
<dbReference type="EMBL" id="CANHGI010000004">
    <property type="protein sequence ID" value="CAI5447911.1"/>
    <property type="molecule type" value="Genomic_DNA"/>
</dbReference>
<evidence type="ECO:0008006" key="5">
    <source>
        <dbReference type="Google" id="ProtNLM"/>
    </source>
</evidence>
<sequence>MLRFFVFAALFLAVSASDFVLVSKSFNTVYAIQNSPFTVEYVIYNKKSQDITNVELNDQQSFPTNKFDIGNGNLKVVYNRIPAGSNVTHAIVVVPKITGEQHSLPANLTYFDASRGEHVRGQSNSGHKFYIYHPSSYQRLFASRLETFAVFAMICGPITILSLFFYTISATRYEIAPKKQVKN</sequence>
<dbReference type="AlphaFoldDB" id="A0A9P1N4Q7"/>
<evidence type="ECO:0000313" key="4">
    <source>
        <dbReference type="Proteomes" id="UP001152747"/>
    </source>
</evidence>
<dbReference type="Pfam" id="PF05753">
    <property type="entry name" value="TRAP_beta"/>
    <property type="match status" value="1"/>
</dbReference>
<evidence type="ECO:0000256" key="2">
    <source>
        <dbReference type="SAM" id="SignalP"/>
    </source>
</evidence>
<keyword evidence="1" id="KW-0812">Transmembrane</keyword>
<keyword evidence="1" id="KW-1133">Transmembrane helix</keyword>
<keyword evidence="1" id="KW-0472">Membrane</keyword>
<feature type="signal peptide" evidence="2">
    <location>
        <begin position="1"/>
        <end position="16"/>
    </location>
</feature>
<proteinExistence type="predicted"/>
<feature type="chain" id="PRO_5040232475" description="Translocon-associated protein subunit beta" evidence="2">
    <location>
        <begin position="17"/>
        <end position="183"/>
    </location>
</feature>
<keyword evidence="4" id="KW-1185">Reference proteome</keyword>
<name>A0A9P1N4Q7_9PELO</name>
<keyword evidence="2" id="KW-0732">Signal</keyword>